<gene>
    <name evidence="1" type="ORF">SPACI_005390</name>
</gene>
<organism evidence="1 2">
    <name type="scientific">Sporomusa acidovorans (strain ATCC 49682 / DSM 3132 / Mol)</name>
    <dbReference type="NCBI Taxonomy" id="1123286"/>
    <lineage>
        <taxon>Bacteria</taxon>
        <taxon>Bacillati</taxon>
        <taxon>Bacillota</taxon>
        <taxon>Negativicutes</taxon>
        <taxon>Selenomonadales</taxon>
        <taxon>Sporomusaceae</taxon>
        <taxon>Sporomusa</taxon>
    </lineage>
</organism>
<evidence type="ECO:0000313" key="2">
    <source>
        <dbReference type="Proteomes" id="UP000216052"/>
    </source>
</evidence>
<keyword evidence="2" id="KW-1185">Reference proteome</keyword>
<proteinExistence type="predicted"/>
<sequence length="36" mass="4411">MYEWHKQIQIIVDEIDECIKNRNGEAVTLRLREHMV</sequence>
<dbReference type="Proteomes" id="UP000216052">
    <property type="component" value="Chromosome"/>
</dbReference>
<name>A0ABZ3IXN1_SPOA4</name>
<reference evidence="1" key="1">
    <citation type="submission" date="2024-05" db="EMBL/GenBank/DDBJ databases">
        <title>Isolation and characterization of Sporomusa carbonis sp. nov., a carboxydotrophic hydrogenogen in the genus of Sporomusa isolated from a charcoal burning pile.</title>
        <authorList>
            <person name="Boeer T."/>
            <person name="Rosenbaum F."/>
            <person name="Eysell L."/>
            <person name="Mueller V."/>
            <person name="Daniel R."/>
            <person name="Poehlein A."/>
        </authorList>
    </citation>
    <scope>NUCLEOTIDE SEQUENCE [LARGE SCALE GENOMIC DNA]</scope>
    <source>
        <strain evidence="1">DSM 3132</strain>
    </source>
</reference>
<accession>A0ABZ3IXN1</accession>
<evidence type="ECO:0000313" key="1">
    <source>
        <dbReference type="EMBL" id="XFO70540.1"/>
    </source>
</evidence>
<protein>
    <submittedName>
        <fullName evidence="1">Uncharacterized protein</fullName>
    </submittedName>
</protein>
<dbReference type="EMBL" id="CP155571">
    <property type="protein sequence ID" value="XFO70540.1"/>
    <property type="molecule type" value="Genomic_DNA"/>
</dbReference>